<name>R4Z7B0_9ACTN</name>
<proteinExistence type="predicted"/>
<evidence type="ECO:0000256" key="1">
    <source>
        <dbReference type="SAM" id="MobiDB-lite"/>
    </source>
</evidence>
<evidence type="ECO:0000313" key="3">
    <source>
        <dbReference type="Proteomes" id="UP000018291"/>
    </source>
</evidence>
<organism evidence="2 3">
    <name type="scientific">Candidatus Neomicrothrix parvicella RN1</name>
    <dbReference type="NCBI Taxonomy" id="1229780"/>
    <lineage>
        <taxon>Bacteria</taxon>
        <taxon>Bacillati</taxon>
        <taxon>Actinomycetota</taxon>
        <taxon>Acidimicrobiia</taxon>
        <taxon>Acidimicrobiales</taxon>
        <taxon>Microthrixaceae</taxon>
        <taxon>Candidatus Neomicrothrix</taxon>
    </lineage>
</organism>
<dbReference type="AlphaFoldDB" id="R4Z7B0"/>
<dbReference type="HOGENOM" id="CLU_1479497_0_0_11"/>
<evidence type="ECO:0000313" key="2">
    <source>
        <dbReference type="EMBL" id="CCM65232.1"/>
    </source>
</evidence>
<dbReference type="Proteomes" id="UP000018291">
    <property type="component" value="Unassembled WGS sequence"/>
</dbReference>
<protein>
    <submittedName>
        <fullName evidence="2">Uncharacterized protein</fullName>
    </submittedName>
</protein>
<comment type="caution">
    <text evidence="2">The sequence shown here is derived from an EMBL/GenBank/DDBJ whole genome shotgun (WGS) entry which is preliminary data.</text>
</comment>
<feature type="region of interest" description="Disordered" evidence="1">
    <location>
        <begin position="11"/>
        <end position="41"/>
    </location>
</feature>
<dbReference type="EMBL" id="CANL01000058">
    <property type="protein sequence ID" value="CCM65232.1"/>
    <property type="molecule type" value="Genomic_DNA"/>
</dbReference>
<sequence>MCGRVGCRPCKSDRPCSTPSRHDHRPPVHCPSRRSAVRSGPGGRVAAWWRWIPGSRGTDQNPAQQLRALELRHLRETVDRLSATHGQARDIDARTRAGDRLHLRWPHGPTWRPMLPLAAREQQTLRTHELASGILALQLERPLIHVAIQPSMLPRSTYGSSLRTVIEPDGWQRLRRAAGRTT</sequence>
<gene>
    <name evidence="2" type="ORF">BN381_610016</name>
</gene>
<accession>R4Z7B0</accession>
<keyword evidence="3" id="KW-1185">Reference proteome</keyword>
<reference evidence="2 3" key="1">
    <citation type="journal article" date="2013" name="ISME J.">
        <title>Metabolic model for the filamentous 'Candidatus Microthrix parvicella' based on genomic and metagenomic analyses.</title>
        <authorList>
            <person name="Jon McIlroy S."/>
            <person name="Kristiansen R."/>
            <person name="Albertsen M."/>
            <person name="Michael Karst S."/>
            <person name="Rossetti S."/>
            <person name="Lund Nielsen J."/>
            <person name="Tandoi V."/>
            <person name="James Seviour R."/>
            <person name="Nielsen P.H."/>
        </authorList>
    </citation>
    <scope>NUCLEOTIDE SEQUENCE [LARGE SCALE GENOMIC DNA]</scope>
    <source>
        <strain evidence="2 3">RN1</strain>
    </source>
</reference>